<comment type="caution">
    <text evidence="3">The sequence shown here is derived from an EMBL/GenBank/DDBJ whole genome shotgun (WGS) entry which is preliminary data.</text>
</comment>
<dbReference type="GO" id="GO:0005524">
    <property type="term" value="F:ATP binding"/>
    <property type="evidence" value="ECO:0007669"/>
    <property type="project" value="TreeGrafter"/>
</dbReference>
<dbReference type="GO" id="GO:0004748">
    <property type="term" value="F:ribonucleoside-diphosphate reductase activity, thioredoxin disulfide as acceptor"/>
    <property type="evidence" value="ECO:0007669"/>
    <property type="project" value="TreeGrafter"/>
</dbReference>
<evidence type="ECO:0000313" key="3">
    <source>
        <dbReference type="EMBL" id="TKK67649.1"/>
    </source>
</evidence>
<accession>A0A4U3L0D2</accession>
<dbReference type="GO" id="GO:0005971">
    <property type="term" value="C:ribonucleoside-diphosphate reductase complex"/>
    <property type="evidence" value="ECO:0007669"/>
    <property type="project" value="TreeGrafter"/>
</dbReference>
<comment type="similarity">
    <text evidence="1">Belongs to the ribonucleoside diphosphate reductase large chain family.</text>
</comment>
<dbReference type="Proteomes" id="UP000305848">
    <property type="component" value="Unassembled WGS sequence"/>
</dbReference>
<organism evidence="3 4">
    <name type="scientific">Ilyomonas limi</name>
    <dbReference type="NCBI Taxonomy" id="2575867"/>
    <lineage>
        <taxon>Bacteria</taxon>
        <taxon>Pseudomonadati</taxon>
        <taxon>Bacteroidota</taxon>
        <taxon>Chitinophagia</taxon>
        <taxon>Chitinophagales</taxon>
        <taxon>Chitinophagaceae</taxon>
        <taxon>Ilyomonas</taxon>
    </lineage>
</organism>
<feature type="domain" description="Ribonucleotide reductase large subunit C-terminal" evidence="2">
    <location>
        <begin position="19"/>
        <end position="61"/>
    </location>
</feature>
<reference evidence="3 4" key="1">
    <citation type="submission" date="2019-05" db="EMBL/GenBank/DDBJ databases">
        <title>Panacibacter sp. strain 17mud1-8 Genome sequencing and assembly.</title>
        <authorList>
            <person name="Chhetri G."/>
        </authorList>
    </citation>
    <scope>NUCLEOTIDE SEQUENCE [LARGE SCALE GENOMIC DNA]</scope>
    <source>
        <strain evidence="3 4">17mud1-8</strain>
    </source>
</reference>
<protein>
    <recommendedName>
        <fullName evidence="2">Ribonucleotide reductase large subunit C-terminal domain-containing protein</fullName>
    </recommendedName>
</protein>
<evidence type="ECO:0000313" key="4">
    <source>
        <dbReference type="Proteomes" id="UP000305848"/>
    </source>
</evidence>
<dbReference type="OrthoDB" id="9762933at2"/>
<name>A0A4U3L0D2_9BACT</name>
<evidence type="ECO:0000256" key="1">
    <source>
        <dbReference type="ARBA" id="ARBA00010406"/>
    </source>
</evidence>
<dbReference type="EMBL" id="SZQL01000010">
    <property type="protein sequence ID" value="TKK67649.1"/>
    <property type="molecule type" value="Genomic_DNA"/>
</dbReference>
<dbReference type="RefSeq" id="WP_137262214.1">
    <property type="nucleotide sequence ID" value="NZ_SZQL01000010.1"/>
</dbReference>
<dbReference type="InterPro" id="IPR000788">
    <property type="entry name" value="RNR_lg_C"/>
</dbReference>
<proteinExistence type="inferred from homology"/>
<dbReference type="InterPro" id="IPR039718">
    <property type="entry name" value="Rrm1"/>
</dbReference>
<dbReference type="GO" id="GO:0009263">
    <property type="term" value="P:deoxyribonucleotide biosynthetic process"/>
    <property type="evidence" value="ECO:0007669"/>
    <property type="project" value="TreeGrafter"/>
</dbReference>
<evidence type="ECO:0000259" key="2">
    <source>
        <dbReference type="Pfam" id="PF02867"/>
    </source>
</evidence>
<sequence length="121" mass="13211">MLTLNSLAELRGSLQYDTADRGAFICQSQSLNSLLVNPTTSKLTSMHFYARKKGLKTGMYYLRTKAAAQAVQFTVEKGNQVVEPIAGEKKLKSQIILSKKEDENVTGATCSMQDGRISCGS</sequence>
<dbReference type="PANTHER" id="PTHR11573">
    <property type="entry name" value="RIBONUCLEOSIDE-DIPHOSPHATE REDUCTASE LARGE CHAIN"/>
    <property type="match status" value="1"/>
</dbReference>
<dbReference type="PANTHER" id="PTHR11573:SF6">
    <property type="entry name" value="RIBONUCLEOSIDE-DIPHOSPHATE REDUCTASE LARGE SUBUNIT"/>
    <property type="match status" value="1"/>
</dbReference>
<dbReference type="SUPFAM" id="SSF51998">
    <property type="entry name" value="PFL-like glycyl radical enzymes"/>
    <property type="match status" value="1"/>
</dbReference>
<dbReference type="AlphaFoldDB" id="A0A4U3L0D2"/>
<dbReference type="Pfam" id="PF02867">
    <property type="entry name" value="Ribonuc_red_lgC"/>
    <property type="match status" value="1"/>
</dbReference>
<gene>
    <name evidence="3" type="ORF">FC093_12915</name>
</gene>
<keyword evidence="4" id="KW-1185">Reference proteome</keyword>
<dbReference type="Gene3D" id="3.20.70.20">
    <property type="match status" value="1"/>
</dbReference>